<keyword evidence="1" id="KW-1133">Transmembrane helix</keyword>
<reference evidence="2" key="2">
    <citation type="journal article" date="2015" name="Fish Shellfish Immunol.">
        <title>Early steps in the European eel (Anguilla anguilla)-Vibrio vulnificus interaction in the gills: Role of the RtxA13 toxin.</title>
        <authorList>
            <person name="Callol A."/>
            <person name="Pajuelo D."/>
            <person name="Ebbesson L."/>
            <person name="Teles M."/>
            <person name="MacKenzie S."/>
            <person name="Amaro C."/>
        </authorList>
    </citation>
    <scope>NUCLEOTIDE SEQUENCE</scope>
</reference>
<name>A0A0E9PMW3_ANGAN</name>
<reference evidence="2" key="1">
    <citation type="submission" date="2014-11" db="EMBL/GenBank/DDBJ databases">
        <authorList>
            <person name="Amaro Gonzalez C."/>
        </authorList>
    </citation>
    <scope>NUCLEOTIDE SEQUENCE</scope>
</reference>
<evidence type="ECO:0000256" key="1">
    <source>
        <dbReference type="SAM" id="Phobius"/>
    </source>
</evidence>
<evidence type="ECO:0000313" key="2">
    <source>
        <dbReference type="EMBL" id="JAH05824.1"/>
    </source>
</evidence>
<keyword evidence="1" id="KW-0812">Transmembrane</keyword>
<proteinExistence type="predicted"/>
<keyword evidence="1" id="KW-0472">Membrane</keyword>
<protein>
    <submittedName>
        <fullName evidence="2">Uncharacterized protein</fullName>
    </submittedName>
</protein>
<feature type="transmembrane region" description="Helical" evidence="1">
    <location>
        <begin position="12"/>
        <end position="32"/>
    </location>
</feature>
<organism evidence="2">
    <name type="scientific">Anguilla anguilla</name>
    <name type="common">European freshwater eel</name>
    <name type="synonym">Muraena anguilla</name>
    <dbReference type="NCBI Taxonomy" id="7936"/>
    <lineage>
        <taxon>Eukaryota</taxon>
        <taxon>Metazoa</taxon>
        <taxon>Chordata</taxon>
        <taxon>Craniata</taxon>
        <taxon>Vertebrata</taxon>
        <taxon>Euteleostomi</taxon>
        <taxon>Actinopterygii</taxon>
        <taxon>Neopterygii</taxon>
        <taxon>Teleostei</taxon>
        <taxon>Anguilliformes</taxon>
        <taxon>Anguillidae</taxon>
        <taxon>Anguilla</taxon>
    </lineage>
</organism>
<accession>A0A0E9PMW3</accession>
<sequence length="34" mass="4172">MLIIWPPGGKKNLAYCNFTFFICFYFYFLMVVHF</sequence>
<dbReference type="AlphaFoldDB" id="A0A0E9PMW3"/>
<dbReference type="EMBL" id="GBXM01102753">
    <property type="protein sequence ID" value="JAH05824.1"/>
    <property type="molecule type" value="Transcribed_RNA"/>
</dbReference>